<dbReference type="GO" id="GO:0003700">
    <property type="term" value="F:DNA-binding transcription factor activity"/>
    <property type="evidence" value="ECO:0007669"/>
    <property type="project" value="InterPro"/>
</dbReference>
<dbReference type="EnsemblMetazoa" id="XM_011404250.2">
    <property type="protein sequence ID" value="XP_011402552.1"/>
    <property type="gene ID" value="LOC100632529"/>
</dbReference>
<dbReference type="GO" id="GO:0005634">
    <property type="term" value="C:nucleus"/>
    <property type="evidence" value="ECO:0007669"/>
    <property type="project" value="UniProtKB-SubCell"/>
</dbReference>
<evidence type="ECO:0008006" key="17">
    <source>
        <dbReference type="Google" id="ProtNLM"/>
    </source>
</evidence>
<feature type="domain" description="BZIP" evidence="14">
    <location>
        <begin position="203"/>
        <end position="266"/>
    </location>
</feature>
<dbReference type="PROSITE" id="PS00036">
    <property type="entry name" value="BZIP_BASIC"/>
    <property type="match status" value="1"/>
</dbReference>
<dbReference type="InterPro" id="IPR046347">
    <property type="entry name" value="bZIP_sf"/>
</dbReference>
<dbReference type="PROSITE" id="PS50217">
    <property type="entry name" value="BZIP"/>
    <property type="match status" value="1"/>
</dbReference>
<comment type="subcellular location">
    <subcellularLocation>
        <location evidence="1">Nucleus</location>
    </subcellularLocation>
</comment>
<evidence type="ECO:0000256" key="1">
    <source>
        <dbReference type="ARBA" id="ARBA00004123"/>
    </source>
</evidence>
<dbReference type="GO" id="GO:0003677">
    <property type="term" value="F:DNA binding"/>
    <property type="evidence" value="ECO:0007669"/>
    <property type="project" value="UniProtKB-KW"/>
</dbReference>
<dbReference type="InterPro" id="IPR013087">
    <property type="entry name" value="Znf_C2H2_type"/>
</dbReference>
<dbReference type="InterPro" id="IPR002112">
    <property type="entry name" value="Leuzip_Jun"/>
</dbReference>
<evidence type="ECO:0000256" key="11">
    <source>
        <dbReference type="SAM" id="Coils"/>
    </source>
</evidence>
<evidence type="ECO:0000256" key="3">
    <source>
        <dbReference type="ARBA" id="ARBA00022737"/>
    </source>
</evidence>
<keyword evidence="7" id="KW-0238">DNA-binding</keyword>
<evidence type="ECO:0000259" key="13">
    <source>
        <dbReference type="PROSITE" id="PS50157"/>
    </source>
</evidence>
<dbReference type="PANTHER" id="PTHR19304">
    <property type="entry name" value="CYCLIC-AMP RESPONSE ELEMENT BINDING PROTEIN"/>
    <property type="match status" value="1"/>
</dbReference>
<evidence type="ECO:0000259" key="14">
    <source>
        <dbReference type="PROSITE" id="PS50217"/>
    </source>
</evidence>
<keyword evidence="4 10" id="KW-0863">Zinc-finger</keyword>
<feature type="domain" description="C2H2-type" evidence="13">
    <location>
        <begin position="10"/>
        <end position="34"/>
    </location>
</feature>
<evidence type="ECO:0000256" key="9">
    <source>
        <dbReference type="ARBA" id="ARBA00023242"/>
    </source>
</evidence>
<feature type="coiled-coil region" evidence="11">
    <location>
        <begin position="228"/>
        <end position="262"/>
    </location>
</feature>
<dbReference type="InterPro" id="IPR004827">
    <property type="entry name" value="bZIP"/>
</dbReference>
<feature type="compositionally biased region" description="Basic and acidic residues" evidence="12">
    <location>
        <begin position="203"/>
        <end position="214"/>
    </location>
</feature>
<evidence type="ECO:0000256" key="8">
    <source>
        <dbReference type="ARBA" id="ARBA00023163"/>
    </source>
</evidence>
<dbReference type="InterPro" id="IPR036236">
    <property type="entry name" value="Znf_C2H2_sf"/>
</dbReference>
<dbReference type="SMART" id="SM00338">
    <property type="entry name" value="BRLZ"/>
    <property type="match status" value="1"/>
</dbReference>
<dbReference type="PRINTS" id="PR00043">
    <property type="entry name" value="LEUZIPPRJUN"/>
</dbReference>
<dbReference type="AlphaFoldDB" id="A0AAN0IJT3"/>
<evidence type="ECO:0000256" key="12">
    <source>
        <dbReference type="SAM" id="MobiDB-lite"/>
    </source>
</evidence>
<dbReference type="Gene3D" id="1.20.5.170">
    <property type="match status" value="1"/>
</dbReference>
<reference evidence="15" key="2">
    <citation type="submission" date="2024-06" db="UniProtKB">
        <authorList>
            <consortium name="EnsemblMetazoa"/>
        </authorList>
    </citation>
    <scope>IDENTIFICATION</scope>
</reference>
<evidence type="ECO:0000256" key="2">
    <source>
        <dbReference type="ARBA" id="ARBA00022723"/>
    </source>
</evidence>
<dbReference type="SUPFAM" id="SSF57959">
    <property type="entry name" value="Leucine zipper domain"/>
    <property type="match status" value="1"/>
</dbReference>
<proteinExistence type="predicted"/>
<feature type="region of interest" description="Disordered" evidence="12">
    <location>
        <begin position="173"/>
        <end position="217"/>
    </location>
</feature>
<dbReference type="Gene3D" id="3.30.160.60">
    <property type="entry name" value="Classic Zinc Finger"/>
    <property type="match status" value="1"/>
</dbReference>
<dbReference type="PROSITE" id="PS50157">
    <property type="entry name" value="ZINC_FINGER_C2H2_2"/>
    <property type="match status" value="1"/>
</dbReference>
<evidence type="ECO:0000256" key="10">
    <source>
        <dbReference type="PROSITE-ProRule" id="PRU00042"/>
    </source>
</evidence>
<dbReference type="PROSITE" id="PS00028">
    <property type="entry name" value="ZINC_FINGER_C2H2_1"/>
    <property type="match status" value="1"/>
</dbReference>
<keyword evidence="11" id="KW-0175">Coiled coil</keyword>
<dbReference type="FunFam" id="3.30.160.60:FF:000125">
    <property type="entry name" value="Putative zinc finger protein 143"/>
    <property type="match status" value="1"/>
</dbReference>
<keyword evidence="5" id="KW-0862">Zinc</keyword>
<keyword evidence="8" id="KW-0804">Transcription</keyword>
<dbReference type="InterPro" id="IPR051027">
    <property type="entry name" value="bZIP_transcription_factors"/>
</dbReference>
<evidence type="ECO:0000256" key="7">
    <source>
        <dbReference type="ARBA" id="ARBA00023125"/>
    </source>
</evidence>
<dbReference type="SUPFAM" id="SSF57667">
    <property type="entry name" value="beta-beta-alpha zinc fingers"/>
    <property type="match status" value="1"/>
</dbReference>
<reference evidence="16" key="1">
    <citation type="journal article" date="2010" name="Nature">
        <title>The Amphimedon queenslandica genome and the evolution of animal complexity.</title>
        <authorList>
            <person name="Srivastava M."/>
            <person name="Simakov O."/>
            <person name="Chapman J."/>
            <person name="Fahey B."/>
            <person name="Gauthier M.E."/>
            <person name="Mitros T."/>
            <person name="Richards G.S."/>
            <person name="Conaco C."/>
            <person name="Dacre M."/>
            <person name="Hellsten U."/>
            <person name="Larroux C."/>
            <person name="Putnam N.H."/>
            <person name="Stanke M."/>
            <person name="Adamska M."/>
            <person name="Darling A."/>
            <person name="Degnan S.M."/>
            <person name="Oakley T.H."/>
            <person name="Plachetzki D.C."/>
            <person name="Zhai Y."/>
            <person name="Adamski M."/>
            <person name="Calcino A."/>
            <person name="Cummins S.F."/>
            <person name="Goodstein D.M."/>
            <person name="Harris C."/>
            <person name="Jackson D.J."/>
            <person name="Leys S.P."/>
            <person name="Shu S."/>
            <person name="Woodcroft B.J."/>
            <person name="Vervoort M."/>
            <person name="Kosik K.S."/>
            <person name="Manning G."/>
            <person name="Degnan B.M."/>
            <person name="Rokhsar D.S."/>
        </authorList>
    </citation>
    <scope>NUCLEOTIDE SEQUENCE [LARGE SCALE GENOMIC DNA]</scope>
</reference>
<evidence type="ECO:0000313" key="16">
    <source>
        <dbReference type="Proteomes" id="UP000007879"/>
    </source>
</evidence>
<evidence type="ECO:0000256" key="5">
    <source>
        <dbReference type="ARBA" id="ARBA00022833"/>
    </source>
</evidence>
<evidence type="ECO:0000256" key="6">
    <source>
        <dbReference type="ARBA" id="ARBA00023015"/>
    </source>
</evidence>
<accession>A0AAN0IJT3</accession>
<keyword evidence="3" id="KW-0677">Repeat</keyword>
<sequence length="349" mass="38102">MAATESDKPFVCNYPGCGQQFTNNDHLAIHKTKHELSLKLNKGDIQLIDQTPTPTRFLRNCEEAGLFQELEANPFEHDFKQATQNNEKEKAKLQIDGVQKVLPPAIPVAPPPSLANPQKAVPLATVPAHIGTATALTKQKLLASIQNKNVVEANQKKNTEVLAQALKAVIESNSESGSSSDGFAVPQDAPRRRGRKPDDEDPETKRQKFLERNRAAASRCRARKKHWVDTLDKKAKELEMLNTSLQQEVILLRAEVQQLKSILLAHKDCPLMAKPDEPPVPAPSSGHTVGVTLLSSFSSLSPLVSSPLAGSNLLTSPLFLPSLTIAPNSNDISKSIEISTSELNPHQVE</sequence>
<protein>
    <recommendedName>
        <fullName evidence="17">Cyclic AMP-dependent transcription factor ATF-2</fullName>
    </recommendedName>
</protein>
<dbReference type="KEGG" id="aqu:100632529"/>
<dbReference type="Proteomes" id="UP000007879">
    <property type="component" value="Unassembled WGS sequence"/>
</dbReference>
<organism evidence="15 16">
    <name type="scientific">Amphimedon queenslandica</name>
    <name type="common">Sponge</name>
    <dbReference type="NCBI Taxonomy" id="400682"/>
    <lineage>
        <taxon>Eukaryota</taxon>
        <taxon>Metazoa</taxon>
        <taxon>Porifera</taxon>
        <taxon>Demospongiae</taxon>
        <taxon>Heteroscleromorpha</taxon>
        <taxon>Haplosclerida</taxon>
        <taxon>Niphatidae</taxon>
        <taxon>Amphimedon</taxon>
    </lineage>
</organism>
<name>A0AAN0IJT3_AMPQE</name>
<keyword evidence="16" id="KW-1185">Reference proteome</keyword>
<dbReference type="FunFam" id="1.20.5.170:FF:000010">
    <property type="entry name" value="Cyclic AMP-dependent transcription factor ATF-2"/>
    <property type="match status" value="1"/>
</dbReference>
<dbReference type="Pfam" id="PF00170">
    <property type="entry name" value="bZIP_1"/>
    <property type="match status" value="1"/>
</dbReference>
<evidence type="ECO:0000256" key="4">
    <source>
        <dbReference type="ARBA" id="ARBA00022771"/>
    </source>
</evidence>
<dbReference type="GO" id="GO:0008270">
    <property type="term" value="F:zinc ion binding"/>
    <property type="evidence" value="ECO:0007669"/>
    <property type="project" value="UniProtKB-KW"/>
</dbReference>
<keyword evidence="9" id="KW-0539">Nucleus</keyword>
<keyword evidence="2" id="KW-0479">Metal-binding</keyword>
<gene>
    <name evidence="15" type="primary">100632529</name>
</gene>
<keyword evidence="6" id="KW-0805">Transcription regulation</keyword>
<evidence type="ECO:0000313" key="15">
    <source>
        <dbReference type="EnsemblMetazoa" id="XP_011402552.1"/>
    </source>
</evidence>
<dbReference type="SMART" id="SM00355">
    <property type="entry name" value="ZnF_C2H2"/>
    <property type="match status" value="1"/>
</dbReference>